<feature type="chain" id="PRO_5045954210" evidence="2">
    <location>
        <begin position="21"/>
        <end position="584"/>
    </location>
</feature>
<feature type="signal peptide" evidence="2">
    <location>
        <begin position="1"/>
        <end position="20"/>
    </location>
</feature>
<evidence type="ECO:0000259" key="3">
    <source>
        <dbReference type="PROSITE" id="PS51724"/>
    </source>
</evidence>
<dbReference type="EMBL" id="JAHRWL010000001">
    <property type="protein sequence ID" value="MBV2358267.1"/>
    <property type="molecule type" value="Genomic_DNA"/>
</dbReference>
<sequence length="584" mass="62623">MRTLFAVFVMVWMTTQSVFAQQEFFYIQVEARTSLTAAQQSVRDYTSDFSDVNGFALGGGWYGVALGPFASRDDADEELRRLRAARRIPSDSYVESGAQYGQQFWPIGAQPRQPVTAARPDPVPETPTVTAAQPAPVAQDEREETQREALASERDLNAAEREELQIALRWAGFYNAAIDGAFGRGTRNAMAGWQRENGVDVTGVLTTRQRAALLQQYYAPLDGMGMAQYADPRIGITVELPLGVVSFDRYEAPFALFKPLGDAVPGARVLLISQPGDNQTLGGLYEIMQTLEIVPVDGERQRRRDSFVLTGANARIVSHTEASVRNGAIKGFTLVWPAGDEERRTRVLERMQASLTVTDGVLDPAEVSDDGQQIDLVSGLKVRKPKLTGSGFFVDDGGAVLASTDVVGACSQITLNNSYDAQIVAQDTDLGVAVLRPVTRLAPRAVAAFRTGSPRLQSEVAVAGFSFGGVLSAPSLTFGTLEDLRGLQGEPGLKRLALSSLPGDAGGPVLDTEGSVLGMLLPDRSAANRQLPEGVSFAADSADILALLAKAGIRASEVQAGRSLPPEDLTTKAAEITVLVSCWE</sequence>
<dbReference type="InterPro" id="IPR002477">
    <property type="entry name" value="Peptidoglycan-bd-like"/>
</dbReference>
<evidence type="ECO:0000256" key="2">
    <source>
        <dbReference type="SAM" id="SignalP"/>
    </source>
</evidence>
<feature type="domain" description="SPOR" evidence="3">
    <location>
        <begin position="19"/>
        <end position="96"/>
    </location>
</feature>
<gene>
    <name evidence="4" type="ORF">KUH32_00635</name>
</gene>
<dbReference type="Pfam" id="PF05036">
    <property type="entry name" value="SPOR"/>
    <property type="match status" value="1"/>
</dbReference>
<name>A0ABS6N2M3_9RHOB</name>
<keyword evidence="2" id="KW-0732">Signal</keyword>
<dbReference type="InterPro" id="IPR007730">
    <property type="entry name" value="SPOR-like_dom"/>
</dbReference>
<dbReference type="Proteomes" id="UP001166293">
    <property type="component" value="Unassembled WGS sequence"/>
</dbReference>
<evidence type="ECO:0000256" key="1">
    <source>
        <dbReference type="SAM" id="MobiDB-lite"/>
    </source>
</evidence>
<dbReference type="Pfam" id="PF01471">
    <property type="entry name" value="PG_binding_1"/>
    <property type="match status" value="1"/>
</dbReference>
<keyword evidence="5" id="KW-1185">Reference proteome</keyword>
<organism evidence="4 5">
    <name type="scientific">Thalassococcus arenae</name>
    <dbReference type="NCBI Taxonomy" id="2851652"/>
    <lineage>
        <taxon>Bacteria</taxon>
        <taxon>Pseudomonadati</taxon>
        <taxon>Pseudomonadota</taxon>
        <taxon>Alphaproteobacteria</taxon>
        <taxon>Rhodobacterales</taxon>
        <taxon>Roseobacteraceae</taxon>
        <taxon>Thalassococcus</taxon>
    </lineage>
</organism>
<dbReference type="Pfam" id="PF13365">
    <property type="entry name" value="Trypsin_2"/>
    <property type="match status" value="1"/>
</dbReference>
<proteinExistence type="predicted"/>
<evidence type="ECO:0000313" key="5">
    <source>
        <dbReference type="Proteomes" id="UP001166293"/>
    </source>
</evidence>
<evidence type="ECO:0000313" key="4">
    <source>
        <dbReference type="EMBL" id="MBV2358267.1"/>
    </source>
</evidence>
<accession>A0ABS6N2M3</accession>
<reference evidence="4" key="1">
    <citation type="submission" date="2021-06" db="EMBL/GenBank/DDBJ databases">
        <title>Thalassococcus sp. CAU 1522 isolated from sea sand, Republic of Korea.</title>
        <authorList>
            <person name="Kim W."/>
        </authorList>
    </citation>
    <scope>NUCLEOTIDE SEQUENCE</scope>
    <source>
        <strain evidence="4">CAU 1522</strain>
    </source>
</reference>
<comment type="caution">
    <text evidence="4">The sequence shown here is derived from an EMBL/GenBank/DDBJ whole genome shotgun (WGS) entry which is preliminary data.</text>
</comment>
<feature type="compositionally biased region" description="Low complexity" evidence="1">
    <location>
        <begin position="126"/>
        <end position="138"/>
    </location>
</feature>
<feature type="region of interest" description="Disordered" evidence="1">
    <location>
        <begin position="109"/>
        <end position="150"/>
    </location>
</feature>
<protein>
    <submittedName>
        <fullName evidence="4">Trypsin-like peptidase domain-containing protein</fullName>
    </submittedName>
</protein>
<dbReference type="PROSITE" id="PS51724">
    <property type="entry name" value="SPOR"/>
    <property type="match status" value="1"/>
</dbReference>